<keyword evidence="1" id="KW-0732">Signal</keyword>
<feature type="domain" description="Agd3 deacetylase" evidence="2">
    <location>
        <begin position="312"/>
        <end position="677"/>
    </location>
</feature>
<proteinExistence type="predicted"/>
<dbReference type="InterPro" id="IPR056826">
    <property type="entry name" value="Agd3_CE"/>
</dbReference>
<sequence>MLLPSCILASVLCLPSAFAFKHHNRTGNHTHFHGTETILLNHQSVQQPAKPLPLGLLQLNQTSISANTSFVPTVVTPAVPATSGTVDSTVLVIARDTTSAYSAYSGLNDRGIPYSVLTVPQAGAALPSLNDTTTHGNYGLIVVLSEVSYDYGTKGYASALTSAQWQSLYAYQVAFGVRMVRLDVAPSADTGTQSLGACCTGEQLVSISNASAFLQAGLNVGAGLTTKGLYHYPAKITNPKIAWEIAQFAPATADNITTTTTAGVINVINGRQQMVFFMPFATDWSLTSNFLQHAWITWGTRGLFAGWRRAMLNTQVDDMFLETPMFDTGENFRCSAVDVAHHVTVMAGINKRLNPGSNWWIEIGHNGNGNLESADPSGSDVVCNPGPIEYPDQIDTPLEFAKPLGSGSSIWPANASLEYGNYTLACMKKDPLLVWWQQPANLNAFSHISHTFSHEDQDNSTYFDVVRELTWNKAWLEQSGISKAKKYSGTGIIPPAITGMHNGDALKAWYEQGIVHVVGDNTRKPLLNADNEHWPLMSTVASNGYAGIQITPRWASNIYYNCNYADCVVAEWKNVSKGVGDMYTILGIEQDTNTRHLLGLHHDPYMFHQANLMYEDADYYTMSDDITTVYSLMEVWVETVIREFIRLVNWPLITLKHDDINASFRDRMTRDACKPKMTWDVNPTTGAISAVTITSTRNICSVPIPITVPASVTDTQNFATEQIGHDPLTIWVKMAGQPVTFTLSKPVSIY</sequence>
<dbReference type="EMBL" id="KQ947409">
    <property type="protein sequence ID" value="KUJ20421.1"/>
    <property type="molecule type" value="Genomic_DNA"/>
</dbReference>
<feature type="signal peptide" evidence="1">
    <location>
        <begin position="1"/>
        <end position="19"/>
    </location>
</feature>
<reference evidence="5 6" key="1">
    <citation type="submission" date="2015-10" db="EMBL/GenBank/DDBJ databases">
        <title>Full genome of DAOMC 229536 Phialocephala scopiformis, a fungal endophyte of spruce producing the potent anti-insectan compound rugulosin.</title>
        <authorList>
            <consortium name="DOE Joint Genome Institute"/>
            <person name="Walker A.K."/>
            <person name="Frasz S.L."/>
            <person name="Seifert K.A."/>
            <person name="Miller J.D."/>
            <person name="Mondo S.J."/>
            <person name="Labutti K."/>
            <person name="Lipzen A."/>
            <person name="Dockter R."/>
            <person name="Kennedy M."/>
            <person name="Grigoriev I.V."/>
            <person name="Spatafora J.W."/>
        </authorList>
    </citation>
    <scope>NUCLEOTIDE SEQUENCE [LARGE SCALE GENOMIC DNA]</scope>
    <source>
        <strain evidence="5 6">CBS 120377</strain>
    </source>
</reference>
<dbReference type="InterPro" id="IPR056827">
    <property type="entry name" value="CBM87_Agd3"/>
</dbReference>
<evidence type="ECO:0000259" key="3">
    <source>
        <dbReference type="Pfam" id="PF25116"/>
    </source>
</evidence>
<evidence type="ECO:0000256" key="1">
    <source>
        <dbReference type="SAM" id="SignalP"/>
    </source>
</evidence>
<dbReference type="PANTHER" id="PTHR31002:SF34">
    <property type="entry name" value="CELL WALL PROTEIN CWP1-RELATED"/>
    <property type="match status" value="1"/>
</dbReference>
<evidence type="ECO:0008006" key="7">
    <source>
        <dbReference type="Google" id="ProtNLM"/>
    </source>
</evidence>
<feature type="domain" description="Agd3 C-terminal" evidence="4">
    <location>
        <begin position="686"/>
        <end position="747"/>
    </location>
</feature>
<evidence type="ECO:0000313" key="6">
    <source>
        <dbReference type="Proteomes" id="UP000070700"/>
    </source>
</evidence>
<evidence type="ECO:0000313" key="5">
    <source>
        <dbReference type="EMBL" id="KUJ20421.1"/>
    </source>
</evidence>
<dbReference type="Pfam" id="PF25117">
    <property type="entry name" value="Agd3_C"/>
    <property type="match status" value="1"/>
</dbReference>
<dbReference type="Pfam" id="PF25116">
    <property type="entry name" value="CBM87_Agd3"/>
    <property type="match status" value="1"/>
</dbReference>
<dbReference type="OrthoDB" id="2113314at2759"/>
<dbReference type="STRING" id="149040.A0A194XJV8"/>
<dbReference type="AlphaFoldDB" id="A0A194XJV8"/>
<dbReference type="Proteomes" id="UP000070700">
    <property type="component" value="Unassembled WGS sequence"/>
</dbReference>
<dbReference type="PANTHER" id="PTHR31002">
    <property type="entry name" value="SERIPAUPERIN"/>
    <property type="match status" value="1"/>
</dbReference>
<keyword evidence="6" id="KW-1185">Reference proteome</keyword>
<name>A0A194XJV8_MOLSC</name>
<feature type="chain" id="PRO_5008268325" description="Extracellular serine-rich protein" evidence="1">
    <location>
        <begin position="20"/>
        <end position="750"/>
    </location>
</feature>
<accession>A0A194XJV8</accession>
<dbReference type="InterPro" id="IPR050788">
    <property type="entry name" value="Yeast_SRP1/TIP1_CWP"/>
</dbReference>
<evidence type="ECO:0000259" key="4">
    <source>
        <dbReference type="Pfam" id="PF25117"/>
    </source>
</evidence>
<gene>
    <name evidence="5" type="ORF">LY89DRAFT_579580</name>
</gene>
<dbReference type="Pfam" id="PF25115">
    <property type="entry name" value="Agd3_CE"/>
    <property type="match status" value="1"/>
</dbReference>
<dbReference type="InterPro" id="IPR056825">
    <property type="entry name" value="Agd3_C"/>
</dbReference>
<dbReference type="KEGG" id="psco:LY89DRAFT_579580"/>
<dbReference type="RefSeq" id="XP_018074776.1">
    <property type="nucleotide sequence ID" value="XM_018209014.1"/>
</dbReference>
<organism evidence="5 6">
    <name type="scientific">Mollisia scopiformis</name>
    <name type="common">Conifer needle endophyte fungus</name>
    <name type="synonym">Phialocephala scopiformis</name>
    <dbReference type="NCBI Taxonomy" id="149040"/>
    <lineage>
        <taxon>Eukaryota</taxon>
        <taxon>Fungi</taxon>
        <taxon>Dikarya</taxon>
        <taxon>Ascomycota</taxon>
        <taxon>Pezizomycotina</taxon>
        <taxon>Leotiomycetes</taxon>
        <taxon>Helotiales</taxon>
        <taxon>Mollisiaceae</taxon>
        <taxon>Mollisia</taxon>
    </lineage>
</organism>
<protein>
    <recommendedName>
        <fullName evidence="7">Extracellular serine-rich protein</fullName>
    </recommendedName>
</protein>
<evidence type="ECO:0000259" key="2">
    <source>
        <dbReference type="Pfam" id="PF25115"/>
    </source>
</evidence>
<dbReference type="InParanoid" id="A0A194XJV8"/>
<dbReference type="GeneID" id="28818740"/>
<feature type="domain" description="Agd3 CBM87" evidence="3">
    <location>
        <begin position="86"/>
        <end position="298"/>
    </location>
</feature>